<keyword evidence="1" id="KW-1133">Transmembrane helix</keyword>
<protein>
    <submittedName>
        <fullName evidence="2">Uncharacterized protein</fullName>
    </submittedName>
</protein>
<dbReference type="STRING" id="1920490.GCA_001895925_01309"/>
<evidence type="ECO:0000256" key="1">
    <source>
        <dbReference type="SAM" id="Phobius"/>
    </source>
</evidence>
<evidence type="ECO:0000313" key="3">
    <source>
        <dbReference type="Proteomes" id="UP000238634"/>
    </source>
</evidence>
<name>A0A2T1D7J8_9CYAN</name>
<feature type="transmembrane region" description="Helical" evidence="1">
    <location>
        <begin position="78"/>
        <end position="95"/>
    </location>
</feature>
<keyword evidence="1" id="KW-0812">Transmembrane</keyword>
<evidence type="ECO:0000313" key="2">
    <source>
        <dbReference type="EMBL" id="PSB16482.1"/>
    </source>
</evidence>
<sequence length="243" mass="27460">MNESLDWELITIAALIAGLFNLPVAFQKLRQTCKGLLFFEPLKSPGFWLWILAQLLFPSIVFLAWITNFFSVKPVVDAMLFLRAIAAGFGFTAFLNSRTETGFLTLDIKSLYDGVVRVGFALIASQETRRTKTFLRALEKELHQPSADMSEGLRSLRAYFSADIALTLEERQKFLGSISQALSEIQIDKQIEVVENLLPEVRQRDLVDALEGFKCSPQFLQTYLPRRFARSITSAASNQALRL</sequence>
<gene>
    <name evidence="2" type="ORF">C7B65_21415</name>
</gene>
<reference evidence="2 3" key="1">
    <citation type="submission" date="2018-02" db="EMBL/GenBank/DDBJ databases">
        <authorList>
            <person name="Cohen D.B."/>
            <person name="Kent A.D."/>
        </authorList>
    </citation>
    <scope>NUCLEOTIDE SEQUENCE [LARGE SCALE GENOMIC DNA]</scope>
    <source>
        <strain evidence="2 3">ULC007</strain>
    </source>
</reference>
<keyword evidence="3" id="KW-1185">Reference proteome</keyword>
<dbReference type="EMBL" id="PVWG01000041">
    <property type="protein sequence ID" value="PSB16482.1"/>
    <property type="molecule type" value="Genomic_DNA"/>
</dbReference>
<proteinExistence type="predicted"/>
<feature type="transmembrane region" description="Helical" evidence="1">
    <location>
        <begin position="6"/>
        <end position="26"/>
    </location>
</feature>
<dbReference type="Proteomes" id="UP000238634">
    <property type="component" value="Unassembled WGS sequence"/>
</dbReference>
<dbReference type="OrthoDB" id="582155at2"/>
<reference evidence="2 3" key="2">
    <citation type="submission" date="2018-03" db="EMBL/GenBank/DDBJ databases">
        <title>The ancient ancestry and fast evolution of plastids.</title>
        <authorList>
            <person name="Moore K.R."/>
            <person name="Magnabosco C."/>
            <person name="Momper L."/>
            <person name="Gold D.A."/>
            <person name="Bosak T."/>
            <person name="Fournier G.P."/>
        </authorList>
    </citation>
    <scope>NUCLEOTIDE SEQUENCE [LARGE SCALE GENOMIC DNA]</scope>
    <source>
        <strain evidence="2 3">ULC007</strain>
    </source>
</reference>
<comment type="caution">
    <text evidence="2">The sequence shown here is derived from an EMBL/GenBank/DDBJ whole genome shotgun (WGS) entry which is preliminary data.</text>
</comment>
<dbReference type="AlphaFoldDB" id="A0A2T1D7J8"/>
<feature type="transmembrane region" description="Helical" evidence="1">
    <location>
        <begin position="47"/>
        <end position="66"/>
    </location>
</feature>
<dbReference type="RefSeq" id="WP_073073932.1">
    <property type="nucleotide sequence ID" value="NZ_MPPI01000027.1"/>
</dbReference>
<accession>A0A2T1D7J8</accession>
<keyword evidence="1" id="KW-0472">Membrane</keyword>
<organism evidence="2 3">
    <name type="scientific">Phormidesmis priestleyi ULC007</name>
    <dbReference type="NCBI Taxonomy" id="1920490"/>
    <lineage>
        <taxon>Bacteria</taxon>
        <taxon>Bacillati</taxon>
        <taxon>Cyanobacteriota</taxon>
        <taxon>Cyanophyceae</taxon>
        <taxon>Leptolyngbyales</taxon>
        <taxon>Leptolyngbyaceae</taxon>
        <taxon>Phormidesmis</taxon>
    </lineage>
</organism>